<evidence type="ECO:0000313" key="2">
    <source>
        <dbReference type="Proteomes" id="UP000051184"/>
    </source>
</evidence>
<sequence>MSKDETPDQAPEATLELAPVELLVCATCRSSVQEQTDPEAARPGALLSAALSEKAWPDHVTLREVECLSNCTSGCSVAIRGGADRWTYVYGNFDGANDADVLHEGAVKYASTPDGVVPWRERPVHFRKNCIARVPPLNLPD</sequence>
<protein>
    <submittedName>
        <fullName evidence="1">Putative metal-binding protein</fullName>
    </submittedName>
</protein>
<name>A0A0P1IQ58_9RHOB</name>
<evidence type="ECO:0000313" key="1">
    <source>
        <dbReference type="EMBL" id="CUK25677.1"/>
    </source>
</evidence>
<dbReference type="Pfam" id="PF07845">
    <property type="entry name" value="DUF1636"/>
    <property type="match status" value="1"/>
</dbReference>
<organism evidence="1 2">
    <name type="scientific">Cognatishimia activa</name>
    <dbReference type="NCBI Taxonomy" id="1715691"/>
    <lineage>
        <taxon>Bacteria</taxon>
        <taxon>Pseudomonadati</taxon>
        <taxon>Pseudomonadota</taxon>
        <taxon>Alphaproteobacteria</taxon>
        <taxon>Rhodobacterales</taxon>
        <taxon>Paracoccaceae</taxon>
        <taxon>Cognatishimia</taxon>
    </lineage>
</organism>
<proteinExistence type="predicted"/>
<dbReference type="RefSeq" id="WP_245627140.1">
    <property type="nucleotide sequence ID" value="NZ_CYTO01000010.1"/>
</dbReference>
<reference evidence="2" key="1">
    <citation type="submission" date="2015-09" db="EMBL/GenBank/DDBJ databases">
        <authorList>
            <person name="Rodrigo-Torres Lidia"/>
            <person name="Arahal R.David."/>
        </authorList>
    </citation>
    <scope>NUCLEOTIDE SEQUENCE [LARGE SCALE GENOMIC DNA]</scope>
    <source>
        <strain evidence="2">CECT 5114</strain>
    </source>
</reference>
<dbReference type="STRING" id="1715691.TA5113_01740"/>
<dbReference type="AlphaFoldDB" id="A0A0P1IQ58"/>
<keyword evidence="2" id="KW-1185">Reference proteome</keyword>
<gene>
    <name evidence="1" type="ORF">TA5114_01479</name>
</gene>
<accession>A0A0P1IQ58</accession>
<dbReference type="InterPro" id="IPR012863">
    <property type="entry name" value="DUF1636"/>
</dbReference>
<dbReference type="Proteomes" id="UP000051184">
    <property type="component" value="Unassembled WGS sequence"/>
</dbReference>
<dbReference type="EMBL" id="CYUE01000013">
    <property type="protein sequence ID" value="CUK25677.1"/>
    <property type="molecule type" value="Genomic_DNA"/>
</dbReference>